<keyword evidence="4" id="KW-0049">Antioxidant</keyword>
<name>A0A077W9N1_9FUNG</name>
<comment type="function">
    <text evidence="9">Destroys radicals which are normally produced within the cells and which are toxic to biological systems.</text>
</comment>
<evidence type="ECO:0000256" key="1">
    <source>
        <dbReference type="ARBA" id="ARBA00010457"/>
    </source>
</evidence>
<dbReference type="EC" id="1.15.1.1" evidence="9"/>
<evidence type="ECO:0000256" key="6">
    <source>
        <dbReference type="ARBA" id="ARBA00023008"/>
    </source>
</evidence>
<protein>
    <recommendedName>
        <fullName evidence="9">Superoxide dismutase [Cu-Zn]</fullName>
        <ecNumber evidence="9">1.15.1.1</ecNumber>
    </recommendedName>
</protein>
<keyword evidence="5 9" id="KW-0560">Oxidoreductase</keyword>
<dbReference type="InterPro" id="IPR001424">
    <property type="entry name" value="SOD_Cu_Zn_dom"/>
</dbReference>
<dbReference type="PANTHER" id="PTHR10003">
    <property type="entry name" value="SUPEROXIDE DISMUTASE CU-ZN -RELATED"/>
    <property type="match status" value="1"/>
</dbReference>
<sequence>MVNIRTAIAAIVAVNSTISGFVSFSQDEGGQTMIHFELDGLEPGTEHGVHVHEFGDMSNGCTSMGPHYNPFNVTHGGPFDKVRHQGDFGNLVADDNGHVSFNLTDPVATLHGPLSILGRGIVVHADKDDLGRGNFEDSKTTGHAGARLGCGIIAVSENDQE</sequence>
<dbReference type="EMBL" id="LK023313">
    <property type="protein sequence ID" value="CDS03304.1"/>
    <property type="molecule type" value="Genomic_DNA"/>
</dbReference>
<evidence type="ECO:0000256" key="9">
    <source>
        <dbReference type="RuleBase" id="RU000393"/>
    </source>
</evidence>
<comment type="catalytic activity">
    <reaction evidence="8 9">
        <text>2 superoxide + 2 H(+) = H2O2 + O2</text>
        <dbReference type="Rhea" id="RHEA:20696"/>
        <dbReference type="ChEBI" id="CHEBI:15378"/>
        <dbReference type="ChEBI" id="CHEBI:15379"/>
        <dbReference type="ChEBI" id="CHEBI:16240"/>
        <dbReference type="ChEBI" id="CHEBI:18421"/>
        <dbReference type="EC" id="1.15.1.1"/>
    </reaction>
</comment>
<keyword evidence="7" id="KW-1015">Disulfide bond</keyword>
<evidence type="ECO:0000256" key="2">
    <source>
        <dbReference type="ARBA" id="ARBA00022723"/>
    </source>
</evidence>
<gene>
    <name evidence="11" type="ORF">LRAMOSA00706</name>
</gene>
<proteinExistence type="inferred from homology"/>
<reference evidence="11" key="1">
    <citation type="journal article" date="2014" name="Genome Announc.">
        <title>De novo whole-genome sequence and genome annotation of Lichtheimia ramosa.</title>
        <authorList>
            <person name="Linde J."/>
            <person name="Schwartze V."/>
            <person name="Binder U."/>
            <person name="Lass-Florl C."/>
            <person name="Voigt K."/>
            <person name="Horn F."/>
        </authorList>
    </citation>
    <scope>NUCLEOTIDE SEQUENCE</scope>
    <source>
        <strain evidence="11">JMRC FSU:6197</strain>
    </source>
</reference>
<dbReference type="PROSITE" id="PS00332">
    <property type="entry name" value="SOD_CU_ZN_2"/>
    <property type="match status" value="1"/>
</dbReference>
<dbReference type="FunFam" id="2.60.40.200:FF:000003">
    <property type="entry name" value="Superoxide dismutase [Cu-Zn], chloroplastic"/>
    <property type="match status" value="1"/>
</dbReference>
<evidence type="ECO:0000256" key="3">
    <source>
        <dbReference type="ARBA" id="ARBA00022833"/>
    </source>
</evidence>
<dbReference type="SUPFAM" id="SSF49329">
    <property type="entry name" value="Cu,Zn superoxide dismutase-like"/>
    <property type="match status" value="1"/>
</dbReference>
<dbReference type="Pfam" id="PF00080">
    <property type="entry name" value="Sod_Cu"/>
    <property type="match status" value="1"/>
</dbReference>
<dbReference type="AlphaFoldDB" id="A0A077W9N1"/>
<dbReference type="GO" id="GO:0004784">
    <property type="term" value="F:superoxide dismutase activity"/>
    <property type="evidence" value="ECO:0007669"/>
    <property type="project" value="UniProtKB-EC"/>
</dbReference>
<dbReference type="Gene3D" id="2.60.40.200">
    <property type="entry name" value="Superoxide dismutase, copper/zinc binding domain"/>
    <property type="match status" value="1"/>
</dbReference>
<evidence type="ECO:0000256" key="4">
    <source>
        <dbReference type="ARBA" id="ARBA00022862"/>
    </source>
</evidence>
<keyword evidence="3 9" id="KW-0862">Zinc</keyword>
<dbReference type="PRINTS" id="PR00068">
    <property type="entry name" value="CUZNDISMTASE"/>
</dbReference>
<evidence type="ECO:0000256" key="8">
    <source>
        <dbReference type="ARBA" id="ARBA00049204"/>
    </source>
</evidence>
<evidence type="ECO:0000259" key="10">
    <source>
        <dbReference type="Pfam" id="PF00080"/>
    </source>
</evidence>
<dbReference type="InterPro" id="IPR024134">
    <property type="entry name" value="SOD_Cu/Zn_/chaperone"/>
</dbReference>
<dbReference type="InterPro" id="IPR036423">
    <property type="entry name" value="SOD-like_Cu/Zn_dom_sf"/>
</dbReference>
<comment type="cofactor">
    <cofactor evidence="9">
        <name>Zn(2+)</name>
        <dbReference type="ChEBI" id="CHEBI:29105"/>
    </cofactor>
    <text evidence="9">Binds 1 zinc ion per subunit.</text>
</comment>
<comment type="similarity">
    <text evidence="1 9">Belongs to the Cu-Zn superoxide dismutase family.</text>
</comment>
<dbReference type="CDD" id="cd00305">
    <property type="entry name" value="Cu-Zn_Superoxide_Dismutase"/>
    <property type="match status" value="1"/>
</dbReference>
<comment type="cofactor">
    <cofactor evidence="9">
        <name>Cu cation</name>
        <dbReference type="ChEBI" id="CHEBI:23378"/>
    </cofactor>
    <text evidence="9">Binds 1 copper ion per subunit.</text>
</comment>
<evidence type="ECO:0000256" key="7">
    <source>
        <dbReference type="ARBA" id="ARBA00023157"/>
    </source>
</evidence>
<keyword evidence="2 9" id="KW-0479">Metal-binding</keyword>
<evidence type="ECO:0000256" key="5">
    <source>
        <dbReference type="ARBA" id="ARBA00023002"/>
    </source>
</evidence>
<dbReference type="GO" id="GO:0005507">
    <property type="term" value="F:copper ion binding"/>
    <property type="evidence" value="ECO:0007669"/>
    <property type="project" value="InterPro"/>
</dbReference>
<dbReference type="OrthoDB" id="2015551at2759"/>
<organism evidence="11">
    <name type="scientific">Lichtheimia ramosa</name>
    <dbReference type="NCBI Taxonomy" id="688394"/>
    <lineage>
        <taxon>Eukaryota</taxon>
        <taxon>Fungi</taxon>
        <taxon>Fungi incertae sedis</taxon>
        <taxon>Mucoromycota</taxon>
        <taxon>Mucoromycotina</taxon>
        <taxon>Mucoromycetes</taxon>
        <taxon>Mucorales</taxon>
        <taxon>Lichtheimiaceae</taxon>
        <taxon>Lichtheimia</taxon>
    </lineage>
</organism>
<evidence type="ECO:0000313" key="11">
    <source>
        <dbReference type="EMBL" id="CDS03304.1"/>
    </source>
</evidence>
<feature type="domain" description="Superoxide dismutase copper/zinc binding" evidence="10">
    <location>
        <begin position="18"/>
        <end position="153"/>
    </location>
</feature>
<keyword evidence="6 9" id="KW-0186">Copper</keyword>
<accession>A0A077W9N1</accession>
<dbReference type="InterPro" id="IPR018152">
    <property type="entry name" value="SOD_Cu/Zn_BS"/>
</dbReference>